<dbReference type="PRINTS" id="PR00929">
    <property type="entry name" value="ATHOOK"/>
</dbReference>
<protein>
    <submittedName>
        <fullName evidence="4">Uncharacterized protein</fullName>
    </submittedName>
</protein>
<feature type="compositionally biased region" description="Polar residues" evidence="3">
    <location>
        <begin position="10"/>
        <end position="29"/>
    </location>
</feature>
<dbReference type="EMBL" id="JAVFWL010000001">
    <property type="protein sequence ID" value="KAK6731692.1"/>
    <property type="molecule type" value="Genomic_DNA"/>
</dbReference>
<feature type="region of interest" description="Disordered" evidence="3">
    <location>
        <begin position="380"/>
        <end position="479"/>
    </location>
</feature>
<feature type="compositionally biased region" description="Polar residues" evidence="3">
    <location>
        <begin position="80"/>
        <end position="101"/>
    </location>
</feature>
<feature type="region of interest" description="Disordered" evidence="3">
    <location>
        <begin position="193"/>
        <end position="340"/>
    </location>
</feature>
<proteinExistence type="predicted"/>
<evidence type="ECO:0000313" key="5">
    <source>
        <dbReference type="Proteomes" id="UP001303046"/>
    </source>
</evidence>
<feature type="region of interest" description="Disordered" evidence="3">
    <location>
        <begin position="63"/>
        <end position="101"/>
    </location>
</feature>
<feature type="compositionally biased region" description="Basic residues" evidence="3">
    <location>
        <begin position="273"/>
        <end position="289"/>
    </location>
</feature>
<evidence type="ECO:0000256" key="3">
    <source>
        <dbReference type="SAM" id="MobiDB-lite"/>
    </source>
</evidence>
<sequence length="511" mass="55829">MPICGEHTADPSSVQSTRNEITSPVNEAGSNEVLEPKSAIDVALELIARAEVEAVEAARIAALNKPKPRGRPPLHRKIASSPQFTSNCRSDGNQGTSNDLVTETPKLVPQKNLNEAQQDGLAQLDLSSILPKRAAPPFPTTVPLPILKDHLEVEAAPRAVPPSVELSLFGGEDIAEPESADFDKMVLLNYGSTDGRLEDEEEPSSASELSSQKGILPARKELKFKDKKAEEEAAAVQRILEEVCPLSSFRERSSSSGTPNKEADEDPASSSNPRKRKPYKKKARGRPKKIPKEAIEDLPTPQKTGRPRGRPKKNGADSKLDNKSMEKKQHDRHRGRPRRAASMIQDFLELYAKVDLADLEEVHARATTFVRMLIDEYAVPSNTSPRKEDSRSSSYEGNAPGDSAKRKREANGSDQYVANHSPKLEEMDVSVDACTMDDEESGDEAGSSGEDMGELDYESNSDANEDFEDDTRADRRNGARVVLPDNFIDAIPVLRGAALQPLPTTADSALR</sequence>
<dbReference type="SMART" id="SM00384">
    <property type="entry name" value="AT_hook"/>
    <property type="match status" value="4"/>
</dbReference>
<feature type="region of interest" description="Disordered" evidence="3">
    <location>
        <begin position="1"/>
        <end position="32"/>
    </location>
</feature>
<comment type="caution">
    <text evidence="4">The sequence shown here is derived from an EMBL/GenBank/DDBJ whole genome shotgun (WGS) entry which is preliminary data.</text>
</comment>
<evidence type="ECO:0000256" key="2">
    <source>
        <dbReference type="ARBA" id="ARBA00023125"/>
    </source>
</evidence>
<dbReference type="InterPro" id="IPR017956">
    <property type="entry name" value="AT_hook_DNA-bd_motif"/>
</dbReference>
<evidence type="ECO:0000256" key="1">
    <source>
        <dbReference type="ARBA" id="ARBA00022737"/>
    </source>
</evidence>
<feature type="compositionally biased region" description="Basic and acidic residues" evidence="3">
    <location>
        <begin position="314"/>
        <end position="329"/>
    </location>
</feature>
<keyword evidence="1" id="KW-0677">Repeat</keyword>
<dbReference type="Proteomes" id="UP001303046">
    <property type="component" value="Unassembled WGS sequence"/>
</dbReference>
<organism evidence="4 5">
    <name type="scientific">Necator americanus</name>
    <name type="common">Human hookworm</name>
    <dbReference type="NCBI Taxonomy" id="51031"/>
    <lineage>
        <taxon>Eukaryota</taxon>
        <taxon>Metazoa</taxon>
        <taxon>Ecdysozoa</taxon>
        <taxon>Nematoda</taxon>
        <taxon>Chromadorea</taxon>
        <taxon>Rhabditida</taxon>
        <taxon>Rhabditina</taxon>
        <taxon>Rhabditomorpha</taxon>
        <taxon>Strongyloidea</taxon>
        <taxon>Ancylostomatidae</taxon>
        <taxon>Bunostominae</taxon>
        <taxon>Necator</taxon>
    </lineage>
</organism>
<gene>
    <name evidence="4" type="primary">Necator_chrI.g4014</name>
    <name evidence="4" type="ORF">RB195_007885</name>
</gene>
<evidence type="ECO:0000313" key="4">
    <source>
        <dbReference type="EMBL" id="KAK6731692.1"/>
    </source>
</evidence>
<feature type="compositionally biased region" description="Basic and acidic residues" evidence="3">
    <location>
        <begin position="218"/>
        <end position="231"/>
    </location>
</feature>
<dbReference type="PRINTS" id="PR00930">
    <property type="entry name" value="HIGHMOBLTYIY"/>
</dbReference>
<feature type="compositionally biased region" description="Acidic residues" evidence="3">
    <location>
        <begin position="451"/>
        <end position="469"/>
    </location>
</feature>
<name>A0ABR1BZD9_NECAM</name>
<reference evidence="4 5" key="1">
    <citation type="submission" date="2023-08" db="EMBL/GenBank/DDBJ databases">
        <title>A Necator americanus chromosomal reference genome.</title>
        <authorList>
            <person name="Ilik V."/>
            <person name="Petrzelkova K.J."/>
            <person name="Pardy F."/>
            <person name="Fuh T."/>
            <person name="Niatou-Singa F.S."/>
            <person name="Gouil Q."/>
            <person name="Baker L."/>
            <person name="Ritchie M.E."/>
            <person name="Jex A.R."/>
            <person name="Gazzola D."/>
            <person name="Li H."/>
            <person name="Toshio Fujiwara R."/>
            <person name="Zhan B."/>
            <person name="Aroian R.V."/>
            <person name="Pafco B."/>
            <person name="Schwarz E.M."/>
        </authorList>
    </citation>
    <scope>NUCLEOTIDE SEQUENCE [LARGE SCALE GENOMIC DNA]</scope>
    <source>
        <strain evidence="4 5">Aroian</strain>
        <tissue evidence="4">Whole animal</tissue>
    </source>
</reference>
<keyword evidence="2" id="KW-0238">DNA-binding</keyword>
<feature type="compositionally biased region" description="Basic residues" evidence="3">
    <location>
        <begin position="330"/>
        <end position="339"/>
    </location>
</feature>
<feature type="compositionally biased region" description="Basic residues" evidence="3">
    <location>
        <begin position="66"/>
        <end position="78"/>
    </location>
</feature>
<keyword evidence="5" id="KW-1185">Reference proteome</keyword>
<accession>A0ABR1BZD9</accession>
<dbReference type="InterPro" id="IPR000116">
    <property type="entry name" value="HMGA"/>
</dbReference>